<feature type="region of interest" description="Disordered" evidence="1">
    <location>
        <begin position="299"/>
        <end position="372"/>
    </location>
</feature>
<dbReference type="KEGG" id="phet:94290539"/>
<protein>
    <submittedName>
        <fullName evidence="2">Uncharacterized protein</fullName>
    </submittedName>
</protein>
<accession>A0A836IVK9</accession>
<feature type="compositionally biased region" description="Low complexity" evidence="1">
    <location>
        <begin position="299"/>
        <end position="311"/>
    </location>
</feature>
<dbReference type="GeneID" id="94290539"/>
<evidence type="ECO:0000313" key="2">
    <source>
        <dbReference type="EMBL" id="KAG5505030.1"/>
    </source>
</evidence>
<feature type="compositionally biased region" description="Low complexity" evidence="1">
    <location>
        <begin position="50"/>
        <end position="62"/>
    </location>
</feature>
<dbReference type="OrthoDB" id="249477at2759"/>
<gene>
    <name evidence="2" type="ORF">JKF63_04477</name>
</gene>
<sequence>MRTRLSMGSYARVFAGRTWKLSERGALSSAFCQRCLPLTSSALRCSMRPASSRASRTAASTSVEKRKQKRSSTRSSRVRGTTAAEAHPPKEHGIADLIAAEEHRLSENDVRLAMRTLMASHFSLVQHARRPEKVQAAKEREAIEMRHQGRQQRLLEKDENSLRLLGADGMTMGDGILPLLSASKGNPYDTINFRSATPSAENGAWRALNPVGLSASQAVASASLPGDGGDNTDALSESDYTSFLGRSGASLMGGSVEAEEGDLDAWKSATLATLSVPDLSVYDTDHDFRINSEEALRQAASNRSKASSSSSGNTSGVQAEGLGDSTGVGPLSTSPGALKATAAAMQVQFEDDEDSDYTISMFTDDKDDPLNL</sequence>
<dbReference type="Proteomes" id="UP000674318">
    <property type="component" value="Unassembled WGS sequence"/>
</dbReference>
<evidence type="ECO:0000313" key="3">
    <source>
        <dbReference type="Proteomes" id="UP000674318"/>
    </source>
</evidence>
<dbReference type="RefSeq" id="XP_067757291.1">
    <property type="nucleotide sequence ID" value="XM_067900462.1"/>
</dbReference>
<name>A0A836IVK9_9TRYP</name>
<reference evidence="2 3" key="1">
    <citation type="submission" date="2021-02" db="EMBL/GenBank/DDBJ databases">
        <title>Porcisia hertigi Genome sequencing and assembly.</title>
        <authorList>
            <person name="Almutairi H."/>
            <person name="Gatherer D."/>
        </authorList>
    </citation>
    <scope>NUCLEOTIDE SEQUENCE [LARGE SCALE GENOMIC DNA]</scope>
    <source>
        <strain evidence="2 3">C119</strain>
    </source>
</reference>
<comment type="caution">
    <text evidence="2">The sequence shown here is derived from an EMBL/GenBank/DDBJ whole genome shotgun (WGS) entry which is preliminary data.</text>
</comment>
<dbReference type="EMBL" id="JAFJZO010000022">
    <property type="protein sequence ID" value="KAG5505030.1"/>
    <property type="molecule type" value="Genomic_DNA"/>
</dbReference>
<organism evidence="2 3">
    <name type="scientific">Porcisia hertigi</name>
    <dbReference type="NCBI Taxonomy" id="2761500"/>
    <lineage>
        <taxon>Eukaryota</taxon>
        <taxon>Discoba</taxon>
        <taxon>Euglenozoa</taxon>
        <taxon>Kinetoplastea</taxon>
        <taxon>Metakinetoplastina</taxon>
        <taxon>Trypanosomatida</taxon>
        <taxon>Trypanosomatidae</taxon>
        <taxon>Leishmaniinae</taxon>
        <taxon>Porcisia</taxon>
    </lineage>
</organism>
<feature type="compositionally biased region" description="Low complexity" evidence="1">
    <location>
        <begin position="73"/>
        <end position="82"/>
    </location>
</feature>
<proteinExistence type="predicted"/>
<dbReference type="AlphaFoldDB" id="A0A836IVK9"/>
<feature type="region of interest" description="Disordered" evidence="1">
    <location>
        <begin position="47"/>
        <end position="92"/>
    </location>
</feature>
<evidence type="ECO:0000256" key="1">
    <source>
        <dbReference type="SAM" id="MobiDB-lite"/>
    </source>
</evidence>
<keyword evidence="3" id="KW-1185">Reference proteome</keyword>